<reference evidence="2 3" key="1">
    <citation type="submission" date="2019-05" db="EMBL/GenBank/DDBJ databases">
        <authorList>
            <person name="Pankratov T."/>
            <person name="Grouzdev D."/>
        </authorList>
    </citation>
    <scope>NUCLEOTIDE SEQUENCE [LARGE SCALE GENOMIC DNA]</scope>
    <source>
        <strain evidence="2 3">KEBCLARHB70R</strain>
    </source>
</reference>
<dbReference type="Gene3D" id="2.60.120.650">
    <property type="entry name" value="Cupin"/>
    <property type="match status" value="1"/>
</dbReference>
<comment type="caution">
    <text evidence="2">The sequence shown here is derived from an EMBL/GenBank/DDBJ whole genome shotgun (WGS) entry which is preliminary data.</text>
</comment>
<dbReference type="EMBL" id="VCDI01000010">
    <property type="protein sequence ID" value="TLU70853.1"/>
    <property type="molecule type" value="Genomic_DNA"/>
</dbReference>
<protein>
    <recommendedName>
        <fullName evidence="1">JmjC domain-containing protein</fullName>
    </recommendedName>
</protein>
<accession>A0A5R9J1X2</accession>
<dbReference type="OrthoDB" id="3776825at2"/>
<gene>
    <name evidence="2" type="ORF">FE263_19910</name>
</gene>
<sequence length="311" mass="34563">MQATDTDLDGLLERSPAPVPARTLITDPDGLFPRHYNRNSFMFPHSIGAADGFTVEGVAALASRLPQTDEYVYWSNGPIDVTARWEDGRAEKHSLQDTIRNIASNNSIVILKHTEQDPVLGPILRQFLAEVVERSGQQMRDDVVVGEALVLIASPNRITSYHIDAEANYLVQLVGDKTLNVFDPSDRSLVTHEELERFHDGDYNGAVYKPERQSDAQTYDLRAGHGVHIPTGAPHWVQNGNNVSIALSINYELNSIDRVSRIYRFNNRIRRYGAAPTAPGVSAWRDKLKLAAASRLLRVPNETGTAATWTP</sequence>
<dbReference type="AlphaFoldDB" id="A0A5R9J1X2"/>
<organism evidence="2 3">
    <name type="scientific">Lichenicoccus roseus</name>
    <dbReference type="NCBI Taxonomy" id="2683649"/>
    <lineage>
        <taxon>Bacteria</taxon>
        <taxon>Pseudomonadati</taxon>
        <taxon>Pseudomonadota</taxon>
        <taxon>Alphaproteobacteria</taxon>
        <taxon>Acetobacterales</taxon>
        <taxon>Acetobacteraceae</taxon>
        <taxon>Lichenicoccus</taxon>
    </lineage>
</organism>
<dbReference type="PROSITE" id="PS51184">
    <property type="entry name" value="JMJC"/>
    <property type="match status" value="1"/>
</dbReference>
<proteinExistence type="predicted"/>
<dbReference type="SUPFAM" id="SSF51197">
    <property type="entry name" value="Clavaminate synthase-like"/>
    <property type="match status" value="1"/>
</dbReference>
<feature type="domain" description="JmjC" evidence="1">
    <location>
        <begin position="91"/>
        <end position="268"/>
    </location>
</feature>
<evidence type="ECO:0000313" key="2">
    <source>
        <dbReference type="EMBL" id="TLU70853.1"/>
    </source>
</evidence>
<evidence type="ECO:0000313" key="3">
    <source>
        <dbReference type="Proteomes" id="UP000305654"/>
    </source>
</evidence>
<name>A0A5R9J1X2_9PROT</name>
<dbReference type="InterPro" id="IPR003347">
    <property type="entry name" value="JmjC_dom"/>
</dbReference>
<keyword evidence="3" id="KW-1185">Reference proteome</keyword>
<dbReference type="Proteomes" id="UP000305654">
    <property type="component" value="Unassembled WGS sequence"/>
</dbReference>
<dbReference type="RefSeq" id="WP_138327794.1">
    <property type="nucleotide sequence ID" value="NZ_VCDI01000010.1"/>
</dbReference>
<evidence type="ECO:0000259" key="1">
    <source>
        <dbReference type="PROSITE" id="PS51184"/>
    </source>
</evidence>